<gene>
    <name evidence="2" type="ORF">F0562_021715</name>
</gene>
<dbReference type="Proteomes" id="UP000325577">
    <property type="component" value="Linkage Group LG11"/>
</dbReference>
<protein>
    <recommendedName>
        <fullName evidence="4">G domain-containing protein</fullName>
    </recommendedName>
</protein>
<accession>A0A5J5BL32</accession>
<evidence type="ECO:0000313" key="3">
    <source>
        <dbReference type="Proteomes" id="UP000325577"/>
    </source>
</evidence>
<evidence type="ECO:0000256" key="1">
    <source>
        <dbReference type="SAM" id="Phobius"/>
    </source>
</evidence>
<dbReference type="PANTHER" id="PTHR14241">
    <property type="entry name" value="INTERFERON-INDUCED PROTEIN 44"/>
    <property type="match status" value="1"/>
</dbReference>
<dbReference type="PANTHER" id="PTHR14241:SF32">
    <property type="entry name" value="VWFA DOMAIN-CONTAINING PROTEIN-RELATED"/>
    <property type="match status" value="1"/>
</dbReference>
<keyword evidence="1" id="KW-0472">Membrane</keyword>
<dbReference type="Gene3D" id="3.40.50.300">
    <property type="entry name" value="P-loop containing nucleotide triphosphate hydrolases"/>
    <property type="match status" value="1"/>
</dbReference>
<organism evidence="2 3">
    <name type="scientific">Nyssa sinensis</name>
    <dbReference type="NCBI Taxonomy" id="561372"/>
    <lineage>
        <taxon>Eukaryota</taxon>
        <taxon>Viridiplantae</taxon>
        <taxon>Streptophyta</taxon>
        <taxon>Embryophyta</taxon>
        <taxon>Tracheophyta</taxon>
        <taxon>Spermatophyta</taxon>
        <taxon>Magnoliopsida</taxon>
        <taxon>eudicotyledons</taxon>
        <taxon>Gunneridae</taxon>
        <taxon>Pentapetalae</taxon>
        <taxon>asterids</taxon>
        <taxon>Cornales</taxon>
        <taxon>Nyssaceae</taxon>
        <taxon>Nyssa</taxon>
    </lineage>
</organism>
<name>A0A5J5BL32_9ASTE</name>
<keyword evidence="1" id="KW-0812">Transmembrane</keyword>
<dbReference type="SUPFAM" id="SSF52540">
    <property type="entry name" value="P-loop containing nucleoside triphosphate hydrolases"/>
    <property type="match status" value="1"/>
</dbReference>
<reference evidence="2 3" key="1">
    <citation type="submission" date="2019-09" db="EMBL/GenBank/DDBJ databases">
        <title>A chromosome-level genome assembly of the Chinese tupelo Nyssa sinensis.</title>
        <authorList>
            <person name="Yang X."/>
            <person name="Kang M."/>
            <person name="Yang Y."/>
            <person name="Xiong H."/>
            <person name="Wang M."/>
            <person name="Zhang Z."/>
            <person name="Wang Z."/>
            <person name="Wu H."/>
            <person name="Ma T."/>
            <person name="Liu J."/>
            <person name="Xi Z."/>
        </authorList>
    </citation>
    <scope>NUCLEOTIDE SEQUENCE [LARGE SCALE GENOMIC DNA]</scope>
    <source>
        <strain evidence="2">J267</strain>
        <tissue evidence="2">Leaf</tissue>
    </source>
</reference>
<proteinExistence type="predicted"/>
<keyword evidence="3" id="KW-1185">Reference proteome</keyword>
<dbReference type="InterPro" id="IPR027417">
    <property type="entry name" value="P-loop_NTPase"/>
</dbReference>
<evidence type="ECO:0000313" key="2">
    <source>
        <dbReference type="EMBL" id="KAA8543539.1"/>
    </source>
</evidence>
<feature type="transmembrane region" description="Helical" evidence="1">
    <location>
        <begin position="380"/>
        <end position="403"/>
    </location>
</feature>
<sequence length="436" mass="49175">MYMRSIRKHILRFELAGEEGSSEQEFPELSLGLPSLLRRDGLSTQVDDGGVNEKVVGDFDDVGSRITSDSLDFEADQRRRSSIYREVLQSYDELRRRSENLEEAKSKILSYTPGAWIEMVGGMKLSDYDVPKTASLLLIGPRGSGKSSLVNKISRVFEDDKFASERAQVSYNSSVGDGTYFLQEYMIPRGSTSFCLNDTRSLSDESYENMEMLKRWMTKGVRHGELAIRDSDSSSLKTIMKSKARHNGYKSSEARMVNFVIYVVNGLSVLKSMNSNDEAGMQYTQLISTTFNCPFLSFKDDKPVIVVTHGDLLSLSDRAMIRVHLGELLGIPPKKQIFDIPEISDPMTELTIVDMLRYSLEHADRNLPGKGWSMGKVVTVPLSTCLLLFLILGIAIISAHILGSHSHHAHMRRARQSNTRIDWHAIRHLWLGTDYD</sequence>
<dbReference type="EMBL" id="CM018034">
    <property type="protein sequence ID" value="KAA8543539.1"/>
    <property type="molecule type" value="Genomic_DNA"/>
</dbReference>
<evidence type="ECO:0008006" key="4">
    <source>
        <dbReference type="Google" id="ProtNLM"/>
    </source>
</evidence>
<dbReference type="OrthoDB" id="25620at2759"/>
<keyword evidence="1" id="KW-1133">Transmembrane helix</keyword>
<dbReference type="AlphaFoldDB" id="A0A5J5BL32"/>